<keyword evidence="5" id="KW-0678">Repressor</keyword>
<evidence type="ECO:0000256" key="1">
    <source>
        <dbReference type="ARBA" id="ARBA00022598"/>
    </source>
</evidence>
<dbReference type="InterPro" id="IPR013196">
    <property type="entry name" value="HTH_11"/>
</dbReference>
<dbReference type="InterPro" id="IPR003142">
    <property type="entry name" value="BPL_C"/>
</dbReference>
<name>A8MLT9_ALKOO</name>
<keyword evidence="3 5" id="KW-0067">ATP-binding</keyword>
<feature type="binding site" evidence="5">
    <location>
        <position position="184"/>
    </location>
    <ligand>
        <name>biotin</name>
        <dbReference type="ChEBI" id="CHEBI:57586"/>
    </ligand>
</feature>
<dbReference type="InterPro" id="IPR045864">
    <property type="entry name" value="aa-tRNA-synth_II/BPL/LPL"/>
</dbReference>
<dbReference type="InterPro" id="IPR030855">
    <property type="entry name" value="Bifunct_BirA"/>
</dbReference>
<evidence type="ECO:0000313" key="8">
    <source>
        <dbReference type="Proteomes" id="UP000000269"/>
    </source>
</evidence>
<dbReference type="GO" id="GO:0003677">
    <property type="term" value="F:DNA binding"/>
    <property type="evidence" value="ECO:0007669"/>
    <property type="project" value="UniProtKB-UniRule"/>
</dbReference>
<dbReference type="InterPro" id="IPR008988">
    <property type="entry name" value="Transcriptional_repressor_C"/>
</dbReference>
<gene>
    <name evidence="5" type="primary">birA</name>
    <name evidence="7" type="ordered locus">Clos_0444</name>
</gene>
<dbReference type="PROSITE" id="PS51733">
    <property type="entry name" value="BPL_LPL_CATALYTIC"/>
    <property type="match status" value="1"/>
</dbReference>
<dbReference type="PANTHER" id="PTHR12835:SF5">
    <property type="entry name" value="BIOTIN--PROTEIN LIGASE"/>
    <property type="match status" value="1"/>
</dbReference>
<keyword evidence="5" id="KW-0238">DNA-binding</keyword>
<keyword evidence="5" id="KW-0804">Transcription</keyword>
<dbReference type="KEGG" id="aoe:Clos_0444"/>
<dbReference type="GO" id="GO:0005524">
    <property type="term" value="F:ATP binding"/>
    <property type="evidence" value="ECO:0007669"/>
    <property type="project" value="UniProtKB-UniRule"/>
</dbReference>
<dbReference type="Gene3D" id="3.30.930.10">
    <property type="entry name" value="Bira Bifunctional Protein, Domain 2"/>
    <property type="match status" value="1"/>
</dbReference>
<dbReference type="AlphaFoldDB" id="A8MLT9"/>
<protein>
    <recommendedName>
        <fullName evidence="5">Bifunctional ligase/repressor BirA</fullName>
    </recommendedName>
    <alternativeName>
        <fullName evidence="5">Biotin--[acetyl-CoA-carboxylase] ligase</fullName>
        <ecNumber evidence="5">6.3.4.15</ecNumber>
    </alternativeName>
    <alternativeName>
        <fullName evidence="5">Biotin--protein ligase</fullName>
    </alternativeName>
    <alternativeName>
        <fullName evidence="5">Biotin-[acetyl-CoA carboxylase] synthetase</fullName>
    </alternativeName>
</protein>
<dbReference type="InterPro" id="IPR036390">
    <property type="entry name" value="WH_DNA-bd_sf"/>
</dbReference>
<feature type="binding site" evidence="5">
    <location>
        <begin position="117"/>
        <end position="119"/>
    </location>
    <ligand>
        <name>biotin</name>
        <dbReference type="ChEBI" id="CHEBI:57586"/>
    </ligand>
</feature>
<dbReference type="OrthoDB" id="9807064at2"/>
<keyword evidence="1 5" id="KW-0436">Ligase</keyword>
<dbReference type="InterPro" id="IPR004143">
    <property type="entry name" value="BPL_LPL_catalytic"/>
</dbReference>
<dbReference type="Gene3D" id="1.10.10.10">
    <property type="entry name" value="Winged helix-like DNA-binding domain superfamily/Winged helix DNA-binding domain"/>
    <property type="match status" value="1"/>
</dbReference>
<dbReference type="PANTHER" id="PTHR12835">
    <property type="entry name" value="BIOTIN PROTEIN LIGASE"/>
    <property type="match status" value="1"/>
</dbReference>
<dbReference type="InterPro" id="IPR011991">
    <property type="entry name" value="ArsR-like_HTH"/>
</dbReference>
<dbReference type="GO" id="GO:0004077">
    <property type="term" value="F:biotin--[biotin carboxyl-carrier protein] ligase activity"/>
    <property type="evidence" value="ECO:0007669"/>
    <property type="project" value="UniProtKB-UniRule"/>
</dbReference>
<keyword evidence="2 5" id="KW-0547">Nucleotide-binding</keyword>
<dbReference type="RefSeq" id="WP_012158321.1">
    <property type="nucleotide sequence ID" value="NC_009922.1"/>
</dbReference>
<dbReference type="NCBIfam" id="TIGR00121">
    <property type="entry name" value="birA_ligase"/>
    <property type="match status" value="1"/>
</dbReference>
<dbReference type="EMBL" id="CP000853">
    <property type="protein sequence ID" value="ABW18006.1"/>
    <property type="molecule type" value="Genomic_DNA"/>
</dbReference>
<dbReference type="InterPro" id="IPR036388">
    <property type="entry name" value="WH-like_DNA-bd_sf"/>
</dbReference>
<feature type="binding site" evidence="5">
    <location>
        <position position="113"/>
    </location>
    <ligand>
        <name>biotin</name>
        <dbReference type="ChEBI" id="CHEBI:57586"/>
    </ligand>
</feature>
<dbReference type="CDD" id="cd00090">
    <property type="entry name" value="HTH_ARSR"/>
    <property type="match status" value="1"/>
</dbReference>
<dbReference type="GO" id="GO:0016740">
    <property type="term" value="F:transferase activity"/>
    <property type="evidence" value="ECO:0007669"/>
    <property type="project" value="UniProtKB-ARBA"/>
</dbReference>
<comment type="catalytic activity">
    <reaction evidence="5">
        <text>biotin + L-lysyl-[protein] + ATP = N(6)-biotinyl-L-lysyl-[protein] + AMP + diphosphate + H(+)</text>
        <dbReference type="Rhea" id="RHEA:11756"/>
        <dbReference type="Rhea" id="RHEA-COMP:9752"/>
        <dbReference type="Rhea" id="RHEA-COMP:10505"/>
        <dbReference type="ChEBI" id="CHEBI:15378"/>
        <dbReference type="ChEBI" id="CHEBI:29969"/>
        <dbReference type="ChEBI" id="CHEBI:30616"/>
        <dbReference type="ChEBI" id="CHEBI:33019"/>
        <dbReference type="ChEBI" id="CHEBI:57586"/>
        <dbReference type="ChEBI" id="CHEBI:83144"/>
        <dbReference type="ChEBI" id="CHEBI:456215"/>
        <dbReference type="EC" id="6.3.4.15"/>
    </reaction>
</comment>
<dbReference type="SUPFAM" id="SSF55681">
    <property type="entry name" value="Class II aaRS and biotin synthetases"/>
    <property type="match status" value="1"/>
</dbReference>
<proteinExistence type="inferred from homology"/>
<feature type="binding site" evidence="5">
    <location>
        <begin position="90"/>
        <end position="92"/>
    </location>
    <ligand>
        <name>biotin</name>
        <dbReference type="ChEBI" id="CHEBI:57586"/>
    </ligand>
</feature>
<keyword evidence="8" id="KW-1185">Reference proteome</keyword>
<organism evidence="7 8">
    <name type="scientific">Alkaliphilus oremlandii (strain OhILAs)</name>
    <name type="common">Clostridium oremlandii (strain OhILAs)</name>
    <dbReference type="NCBI Taxonomy" id="350688"/>
    <lineage>
        <taxon>Bacteria</taxon>
        <taxon>Bacillati</taxon>
        <taxon>Bacillota</taxon>
        <taxon>Clostridia</taxon>
        <taxon>Peptostreptococcales</taxon>
        <taxon>Natronincolaceae</taxon>
        <taxon>Alkaliphilus</taxon>
    </lineage>
</organism>
<dbReference type="CDD" id="cd16442">
    <property type="entry name" value="BPL"/>
    <property type="match status" value="1"/>
</dbReference>
<dbReference type="eggNOG" id="COG1654">
    <property type="taxonomic scope" value="Bacteria"/>
</dbReference>
<keyword evidence="5" id="KW-0805">Transcription regulation</keyword>
<comment type="similarity">
    <text evidence="5">Belongs to the biotin--protein ligase family.</text>
</comment>
<dbReference type="STRING" id="350688.Clos_0444"/>
<comment type="function">
    <text evidence="5">Acts both as a biotin--[acetyl-CoA-carboxylase] ligase and a repressor.</text>
</comment>
<dbReference type="Pfam" id="PF02237">
    <property type="entry name" value="BPL_C"/>
    <property type="match status" value="1"/>
</dbReference>
<evidence type="ECO:0000256" key="2">
    <source>
        <dbReference type="ARBA" id="ARBA00022741"/>
    </source>
</evidence>
<dbReference type="SUPFAM" id="SSF46785">
    <property type="entry name" value="Winged helix' DNA-binding domain"/>
    <property type="match status" value="1"/>
</dbReference>
<dbReference type="HAMAP" id="MF_00978">
    <property type="entry name" value="Bifunct_BirA"/>
    <property type="match status" value="1"/>
</dbReference>
<dbReference type="Pfam" id="PF08279">
    <property type="entry name" value="HTH_11"/>
    <property type="match status" value="1"/>
</dbReference>
<dbReference type="GO" id="GO:0005737">
    <property type="term" value="C:cytoplasm"/>
    <property type="evidence" value="ECO:0007669"/>
    <property type="project" value="TreeGrafter"/>
</dbReference>
<sequence>MRNKILEALYANKGNYVSGEILKEKLGISRTAVWKHIKILQDQGYNIQTAPRKGYVLFEADDKLLSKEIESLLWGHTMGRELIVFDSIDSTNTYGKNNADHLMDGTIILSEEQLAGRGRRGKDWSSPKGTGIWMSMVLKPDIPPTEGVKTTQIAAAAVCKAIRDLTGLDALIKWPNDIVVNGRKVCGILTEMAGQLNKIDYIVVGIGINVNNTEFPEGISAVATSLQIEYGKKIDRKELIVRIIKNFEALYHSYIENLNLTEVVAIVRDYSAVIGKEIKVIHGTSERIVTVHDIDEEGFLIVESGDGKREVIFSGEVSIRGKNGYI</sequence>
<dbReference type="EC" id="6.3.4.15" evidence="5"/>
<evidence type="ECO:0000313" key="7">
    <source>
        <dbReference type="EMBL" id="ABW18006.1"/>
    </source>
</evidence>
<dbReference type="eggNOG" id="COG0340">
    <property type="taxonomic scope" value="Bacteria"/>
</dbReference>
<dbReference type="Gene3D" id="2.30.30.100">
    <property type="match status" value="1"/>
</dbReference>
<evidence type="ECO:0000256" key="5">
    <source>
        <dbReference type="HAMAP-Rule" id="MF_00978"/>
    </source>
</evidence>
<dbReference type="HOGENOM" id="CLU_051096_0_0_9"/>
<dbReference type="GO" id="GO:0006355">
    <property type="term" value="P:regulation of DNA-templated transcription"/>
    <property type="evidence" value="ECO:0007669"/>
    <property type="project" value="UniProtKB-UniRule"/>
</dbReference>
<accession>A8MLT9</accession>
<evidence type="ECO:0000259" key="6">
    <source>
        <dbReference type="PROSITE" id="PS51733"/>
    </source>
</evidence>
<dbReference type="GO" id="GO:0009249">
    <property type="term" value="P:protein lipoylation"/>
    <property type="evidence" value="ECO:0007669"/>
    <property type="project" value="UniProtKB-ARBA"/>
</dbReference>
<evidence type="ECO:0000256" key="4">
    <source>
        <dbReference type="ARBA" id="ARBA00023267"/>
    </source>
</evidence>
<evidence type="ECO:0000256" key="3">
    <source>
        <dbReference type="ARBA" id="ARBA00022840"/>
    </source>
</evidence>
<feature type="domain" description="BPL/LPL catalytic" evidence="6">
    <location>
        <begin position="67"/>
        <end position="255"/>
    </location>
</feature>
<dbReference type="Proteomes" id="UP000000269">
    <property type="component" value="Chromosome"/>
</dbReference>
<reference evidence="8" key="1">
    <citation type="submission" date="2007-10" db="EMBL/GenBank/DDBJ databases">
        <title>Complete genome of Alkaliphilus oremlandii OhILAs.</title>
        <authorList>
            <person name="Copeland A."/>
            <person name="Lucas S."/>
            <person name="Lapidus A."/>
            <person name="Barry K."/>
            <person name="Detter J.C."/>
            <person name="Glavina del Rio T."/>
            <person name="Hammon N."/>
            <person name="Israni S."/>
            <person name="Dalin E."/>
            <person name="Tice H."/>
            <person name="Pitluck S."/>
            <person name="Chain P."/>
            <person name="Malfatti S."/>
            <person name="Shin M."/>
            <person name="Vergez L."/>
            <person name="Schmutz J."/>
            <person name="Larimer F."/>
            <person name="Land M."/>
            <person name="Hauser L."/>
            <person name="Kyrpides N."/>
            <person name="Mikhailova N."/>
            <person name="Stolz J.F."/>
            <person name="Dawson A."/>
            <person name="Fisher E."/>
            <person name="Crable B."/>
            <person name="Perera E."/>
            <person name="Lisak J."/>
            <person name="Ranganathan M."/>
            <person name="Basu P."/>
            <person name="Richardson P."/>
        </authorList>
    </citation>
    <scope>NUCLEOTIDE SEQUENCE [LARGE SCALE GENOMIC DNA]</scope>
    <source>
        <strain evidence="8">OhILAs</strain>
    </source>
</reference>
<feature type="DNA-binding region" description="H-T-H motif" evidence="5">
    <location>
        <begin position="19"/>
        <end position="38"/>
    </location>
</feature>
<dbReference type="SUPFAM" id="SSF50037">
    <property type="entry name" value="C-terminal domain of transcriptional repressors"/>
    <property type="match status" value="1"/>
</dbReference>
<dbReference type="InterPro" id="IPR004408">
    <property type="entry name" value="Biotin_CoA_COase_ligase"/>
</dbReference>
<dbReference type="Pfam" id="PF03099">
    <property type="entry name" value="BPL_LplA_LipB"/>
    <property type="match status" value="1"/>
</dbReference>
<keyword evidence="4 5" id="KW-0092">Biotin</keyword>